<protein>
    <submittedName>
        <fullName evidence="3">Aldo/keto reductase</fullName>
    </submittedName>
</protein>
<keyword evidence="4" id="KW-1185">Reference proteome</keyword>
<reference evidence="3 4" key="1">
    <citation type="journal article" date="2005" name="Arch. Microbiol.">
        <title>The genome sequence of an anaerobic aromatic-degrading denitrifying bacterium, strain EbN1.</title>
        <authorList>
            <person name="Rabus R."/>
            <person name="Kube M."/>
            <person name="Heider J."/>
            <person name="Beck A."/>
            <person name="Heitmann K."/>
            <person name="Widdel F."/>
            <person name="Reinhardt R."/>
        </authorList>
    </citation>
    <scope>NUCLEOTIDE SEQUENCE [LARGE SCALE GENOMIC DNA]</scope>
    <source>
        <strain evidence="3 4">EbN1</strain>
        <plasmid evidence="4">Plasmid pAzo2</plasmid>
    </source>
</reference>
<dbReference type="CDD" id="cd19076">
    <property type="entry name" value="AKR_AKR13A_13D"/>
    <property type="match status" value="1"/>
</dbReference>
<organism evidence="3 4">
    <name type="scientific">Aromatoleum aromaticum (strain DSM 19018 / LMG 30748 / EbN1)</name>
    <name type="common">Azoarcus sp. (strain EbN1)</name>
    <dbReference type="NCBI Taxonomy" id="76114"/>
    <lineage>
        <taxon>Bacteria</taxon>
        <taxon>Pseudomonadati</taxon>
        <taxon>Pseudomonadota</taxon>
        <taxon>Betaproteobacteria</taxon>
        <taxon>Rhodocyclales</taxon>
        <taxon>Rhodocyclaceae</taxon>
        <taxon>Aromatoleum</taxon>
    </lineage>
</organism>
<dbReference type="PANTHER" id="PTHR43625:SF40">
    <property type="entry name" value="ALDO-KETO REDUCTASE YAKC [NADP(+)]"/>
    <property type="match status" value="1"/>
</dbReference>
<dbReference type="Gene3D" id="3.20.20.100">
    <property type="entry name" value="NADP-dependent oxidoreductase domain"/>
    <property type="match status" value="1"/>
</dbReference>
<dbReference type="HOGENOM" id="CLU_023205_2_1_4"/>
<feature type="domain" description="NADP-dependent oxidoreductase" evidence="2">
    <location>
        <begin position="15"/>
        <end position="313"/>
    </location>
</feature>
<dbReference type="Proteomes" id="UP000006552">
    <property type="component" value="Plasmid 2"/>
</dbReference>
<dbReference type="GO" id="GO:0016491">
    <property type="term" value="F:oxidoreductase activity"/>
    <property type="evidence" value="ECO:0007669"/>
    <property type="project" value="UniProtKB-KW"/>
</dbReference>
<keyword evidence="3" id="KW-0614">Plasmid</keyword>
<dbReference type="OrthoDB" id="5488419at2"/>
<geneLocation type="plasmid" evidence="4">
    <name>pAzo2</name>
</geneLocation>
<name>Q5NW56_AROAE</name>
<proteinExistence type="predicted"/>
<sequence length="336" mass="37218">MRYLTLGKTNIQTSEMGFGCMGMSEFYGEADDAESLKTLERAFDLGVTLYDTSNVYGRGHNEKLVGQFARGKRDKLVICSKFGVVRDPSGPSGSTYDRGIDNSPLYMRRCCEESLTRLGIEAIDLYYVHRVDPNVPIEETAAALAELIREGKIKSYGLSEVTAEQLRRAHAVHPVTALQSEYSLWNREPELDVLPACKELGITFIAYSPLGRGFLTGAIKQAGELKSDDFRLSLPRFQGENFDRNQVLVGQIKQFATAKNCTPGQIALTWLYYRGQDIVPIPGTKRIKYLEENVGAKGVKLTQSDLDQLEEILPLGAPAGSRYDAKFGGNPQTPKS</sequence>
<gene>
    <name evidence="3" type="ORF">p2A379</name>
</gene>
<dbReference type="RefSeq" id="WP_011254937.1">
    <property type="nucleotide sequence ID" value="NC_006824.1"/>
</dbReference>
<dbReference type="AlphaFoldDB" id="Q5NW56"/>
<evidence type="ECO:0000259" key="2">
    <source>
        <dbReference type="Pfam" id="PF00248"/>
    </source>
</evidence>
<dbReference type="KEGG" id="eba:p2A379"/>
<evidence type="ECO:0000313" key="4">
    <source>
        <dbReference type="Proteomes" id="UP000006552"/>
    </source>
</evidence>
<dbReference type="eggNOG" id="COG0667">
    <property type="taxonomic scope" value="Bacteria"/>
</dbReference>
<evidence type="ECO:0000256" key="1">
    <source>
        <dbReference type="ARBA" id="ARBA00023002"/>
    </source>
</evidence>
<keyword evidence="1" id="KW-0560">Oxidoreductase</keyword>
<evidence type="ECO:0000313" key="3">
    <source>
        <dbReference type="EMBL" id="CAI10708.1"/>
    </source>
</evidence>
<dbReference type="GO" id="GO:0005737">
    <property type="term" value="C:cytoplasm"/>
    <property type="evidence" value="ECO:0007669"/>
    <property type="project" value="TreeGrafter"/>
</dbReference>
<dbReference type="InterPro" id="IPR036812">
    <property type="entry name" value="NAD(P)_OxRdtase_dom_sf"/>
</dbReference>
<dbReference type="PANTHER" id="PTHR43625">
    <property type="entry name" value="AFLATOXIN B1 ALDEHYDE REDUCTASE"/>
    <property type="match status" value="1"/>
</dbReference>
<dbReference type="SUPFAM" id="SSF51430">
    <property type="entry name" value="NAD(P)-linked oxidoreductase"/>
    <property type="match status" value="1"/>
</dbReference>
<accession>Q5NW56</accession>
<dbReference type="InterPro" id="IPR023210">
    <property type="entry name" value="NADP_OxRdtase_dom"/>
</dbReference>
<dbReference type="InterPro" id="IPR050791">
    <property type="entry name" value="Aldo-Keto_reductase"/>
</dbReference>
<dbReference type="EMBL" id="CR555308">
    <property type="protein sequence ID" value="CAI10708.1"/>
    <property type="molecule type" value="Genomic_DNA"/>
</dbReference>
<dbReference type="Pfam" id="PF00248">
    <property type="entry name" value="Aldo_ket_red"/>
    <property type="match status" value="1"/>
</dbReference>